<comment type="caution">
    <text evidence="3">The sequence shown here is derived from an EMBL/GenBank/DDBJ whole genome shotgun (WGS) entry which is preliminary data.</text>
</comment>
<evidence type="ECO:0000259" key="2">
    <source>
        <dbReference type="Pfam" id="PF00582"/>
    </source>
</evidence>
<gene>
    <name evidence="3" type="ORF">ESZ00_00960</name>
</gene>
<organism evidence="3 4">
    <name type="scientific">Silvibacterium dinghuense</name>
    <dbReference type="NCBI Taxonomy" id="1560006"/>
    <lineage>
        <taxon>Bacteria</taxon>
        <taxon>Pseudomonadati</taxon>
        <taxon>Acidobacteriota</taxon>
        <taxon>Terriglobia</taxon>
        <taxon>Terriglobales</taxon>
        <taxon>Acidobacteriaceae</taxon>
        <taxon>Silvibacterium</taxon>
    </lineage>
</organism>
<dbReference type="InterPro" id="IPR006016">
    <property type="entry name" value="UspA"/>
</dbReference>
<reference evidence="3 4" key="1">
    <citation type="journal article" date="2016" name="Int. J. Syst. Evol. Microbiol.">
        <title>Acidipila dinghuensis sp. nov., an acidobacterium isolated from forest soil.</title>
        <authorList>
            <person name="Jiang Y.W."/>
            <person name="Wang J."/>
            <person name="Chen M.H."/>
            <person name="Lv Y.Y."/>
            <person name="Qiu L.H."/>
        </authorList>
    </citation>
    <scope>NUCLEOTIDE SEQUENCE [LARGE SCALE GENOMIC DNA]</scope>
    <source>
        <strain evidence="3 4">DHOF10</strain>
    </source>
</reference>
<accession>A0A4Q1SGT1</accession>
<dbReference type="Gene3D" id="3.40.50.620">
    <property type="entry name" value="HUPs"/>
    <property type="match status" value="2"/>
</dbReference>
<feature type="domain" description="UspA" evidence="2">
    <location>
        <begin position="20"/>
        <end position="154"/>
    </location>
</feature>
<keyword evidence="4" id="KW-1185">Reference proteome</keyword>
<proteinExistence type="inferred from homology"/>
<dbReference type="Pfam" id="PF00582">
    <property type="entry name" value="Usp"/>
    <property type="match status" value="2"/>
</dbReference>
<dbReference type="OrthoDB" id="116438at2"/>
<dbReference type="Proteomes" id="UP000290253">
    <property type="component" value="Unassembled WGS sequence"/>
</dbReference>
<evidence type="ECO:0000256" key="1">
    <source>
        <dbReference type="ARBA" id="ARBA00008791"/>
    </source>
</evidence>
<evidence type="ECO:0000313" key="4">
    <source>
        <dbReference type="Proteomes" id="UP000290253"/>
    </source>
</evidence>
<dbReference type="EMBL" id="SDMK01000001">
    <property type="protein sequence ID" value="RXS96557.1"/>
    <property type="molecule type" value="Genomic_DNA"/>
</dbReference>
<dbReference type="InterPro" id="IPR014729">
    <property type="entry name" value="Rossmann-like_a/b/a_fold"/>
</dbReference>
<dbReference type="RefSeq" id="WP_129206306.1">
    <property type="nucleotide sequence ID" value="NZ_BMGU01000001.1"/>
</dbReference>
<name>A0A4Q1SGT1_9BACT</name>
<dbReference type="CDD" id="cd00293">
    <property type="entry name" value="USP-like"/>
    <property type="match status" value="2"/>
</dbReference>
<protein>
    <submittedName>
        <fullName evidence="3">Universal stress protein</fullName>
    </submittedName>
</protein>
<dbReference type="PANTHER" id="PTHR46268">
    <property type="entry name" value="STRESS RESPONSE PROTEIN NHAX"/>
    <property type="match status" value="1"/>
</dbReference>
<evidence type="ECO:0000313" key="3">
    <source>
        <dbReference type="EMBL" id="RXS96557.1"/>
    </source>
</evidence>
<dbReference type="AlphaFoldDB" id="A0A4Q1SGT1"/>
<dbReference type="SUPFAM" id="SSF52402">
    <property type="entry name" value="Adenine nucleotide alpha hydrolases-like"/>
    <property type="match status" value="2"/>
</dbReference>
<sequence length="322" mass="34758">MSYLFANSDTQRQLLIAPSQIVVATDLTDSEILLPHIVSQALAHHAHVTLVHAILPANLLTLDGTLSYPEQERLDRSITGMVIDFGARIRALGVSCDVVAEHGFSADVIRKQIETRQATRLIVATHGRGKLGRLALGSVAAELLRSITVPIFAVGRHAASQVMRHATPRKILHPVSLTGNSLAHAEFVHAVAADCGAQLTLLHVLEADQPGRTDQAVLRAQHALRELLPSSGLQTKVDIQVCLGERTEKILEYADRISADWIIAGLGAKPPYWPLQESTAYRLMASALCPVFTCGRKAIGEKPPLAALEESRVSAQAGKLYS</sequence>
<feature type="domain" description="UspA" evidence="2">
    <location>
        <begin position="169"/>
        <end position="291"/>
    </location>
</feature>
<comment type="similarity">
    <text evidence="1">Belongs to the universal stress protein A family.</text>
</comment>
<dbReference type="PANTHER" id="PTHR46268:SF6">
    <property type="entry name" value="UNIVERSAL STRESS PROTEIN UP12"/>
    <property type="match status" value="1"/>
</dbReference>